<dbReference type="OrthoDB" id="3771551at2759"/>
<accession>A0A6A5VDF9</accession>
<dbReference type="Proteomes" id="UP000800036">
    <property type="component" value="Unassembled WGS sequence"/>
</dbReference>
<evidence type="ECO:0000313" key="3">
    <source>
        <dbReference type="Proteomes" id="UP000800036"/>
    </source>
</evidence>
<reference evidence="2" key="1">
    <citation type="journal article" date="2020" name="Stud. Mycol.">
        <title>101 Dothideomycetes genomes: a test case for predicting lifestyles and emergence of pathogens.</title>
        <authorList>
            <person name="Haridas S."/>
            <person name="Albert R."/>
            <person name="Binder M."/>
            <person name="Bloem J."/>
            <person name="Labutti K."/>
            <person name="Salamov A."/>
            <person name="Andreopoulos B."/>
            <person name="Baker S."/>
            <person name="Barry K."/>
            <person name="Bills G."/>
            <person name="Bluhm B."/>
            <person name="Cannon C."/>
            <person name="Castanera R."/>
            <person name="Culley D."/>
            <person name="Daum C."/>
            <person name="Ezra D."/>
            <person name="Gonzalez J."/>
            <person name="Henrissat B."/>
            <person name="Kuo A."/>
            <person name="Liang C."/>
            <person name="Lipzen A."/>
            <person name="Lutzoni F."/>
            <person name="Magnuson J."/>
            <person name="Mondo S."/>
            <person name="Nolan M."/>
            <person name="Ohm R."/>
            <person name="Pangilinan J."/>
            <person name="Park H.-J."/>
            <person name="Ramirez L."/>
            <person name="Alfaro M."/>
            <person name="Sun H."/>
            <person name="Tritt A."/>
            <person name="Yoshinaga Y."/>
            <person name="Zwiers L.-H."/>
            <person name="Turgeon B."/>
            <person name="Goodwin S."/>
            <person name="Spatafora J."/>
            <person name="Crous P."/>
            <person name="Grigoriev I."/>
        </authorList>
    </citation>
    <scope>NUCLEOTIDE SEQUENCE</scope>
    <source>
        <strain evidence="2">CBS 107.79</strain>
    </source>
</reference>
<evidence type="ECO:0000256" key="1">
    <source>
        <dbReference type="SAM" id="MobiDB-lite"/>
    </source>
</evidence>
<feature type="compositionally biased region" description="Basic and acidic residues" evidence="1">
    <location>
        <begin position="374"/>
        <end position="386"/>
    </location>
</feature>
<name>A0A6A5VDF9_9PLEO</name>
<sequence>MSRYTVHRQTYIREFTEVQDGSKHAKTAVRKIAANGFDRGKGRQIFSTFGQPRLIFQEIACLWSPARLSRSFCIILSTFGGCSPFTLQALRPHSNTPNRPAHALCASSTLLFYIQFVRARNRFSLHPHPPHRHHVVPVHAHREAEGGPARTDADFRPATKEKYDRFPEELRRQVNEHFSRAALAGGFDLLGPVPTGSHQHYRLFKGVIYRWPLKAPEFKKIGAPYQEVEAANIALLDELLKETDFALEKKESWVELVTPFVRVENPDFLHLHMLRRGDIGWGFDAEKGLSVACVEEFGALADDYNDPGELCLRVYFMQFMRGSEVIPTARDPKEETRLREQQQQEKENLFRTPLKKLASPAKTEGMKKNPLLEAEEKAAAEKKRWEEEEEEYDDEDEEMADDWEQEWK</sequence>
<proteinExistence type="predicted"/>
<feature type="compositionally biased region" description="Acidic residues" evidence="1">
    <location>
        <begin position="387"/>
        <end position="408"/>
    </location>
</feature>
<organism evidence="2 3">
    <name type="scientific">Bimuria novae-zelandiae CBS 107.79</name>
    <dbReference type="NCBI Taxonomy" id="1447943"/>
    <lineage>
        <taxon>Eukaryota</taxon>
        <taxon>Fungi</taxon>
        <taxon>Dikarya</taxon>
        <taxon>Ascomycota</taxon>
        <taxon>Pezizomycotina</taxon>
        <taxon>Dothideomycetes</taxon>
        <taxon>Pleosporomycetidae</taxon>
        <taxon>Pleosporales</taxon>
        <taxon>Massarineae</taxon>
        <taxon>Didymosphaeriaceae</taxon>
        <taxon>Bimuria</taxon>
    </lineage>
</organism>
<feature type="compositionally biased region" description="Basic and acidic residues" evidence="1">
    <location>
        <begin position="330"/>
        <end position="349"/>
    </location>
</feature>
<gene>
    <name evidence="2" type="ORF">BU23DRAFT_567787</name>
</gene>
<dbReference type="AlphaFoldDB" id="A0A6A5VDF9"/>
<feature type="region of interest" description="Disordered" evidence="1">
    <location>
        <begin position="327"/>
        <end position="408"/>
    </location>
</feature>
<keyword evidence="3" id="KW-1185">Reference proteome</keyword>
<evidence type="ECO:0000313" key="2">
    <source>
        <dbReference type="EMBL" id="KAF1973992.1"/>
    </source>
</evidence>
<protein>
    <submittedName>
        <fullName evidence="2">Uncharacterized protein</fullName>
    </submittedName>
</protein>
<dbReference type="EMBL" id="ML976677">
    <property type="protein sequence ID" value="KAF1973992.1"/>
    <property type="molecule type" value="Genomic_DNA"/>
</dbReference>